<accession>A0ABV6QVI4</accession>
<dbReference type="RefSeq" id="WP_380055297.1">
    <property type="nucleotide sequence ID" value="NZ_JBHLTC010000040.1"/>
</dbReference>
<dbReference type="SUPFAM" id="SSF54593">
    <property type="entry name" value="Glyoxalase/Bleomycin resistance protein/Dihydroxybiphenyl dioxygenase"/>
    <property type="match status" value="1"/>
</dbReference>
<sequence>MADYYSAFEMSPVPVPALDAEPPEICRGIYGMPMFVTVPTTDLAASVDFWIRGMGFIDLFTIPGRLTHLRRWAFQDVLLLQADEPVEKAPAVSVSFSCVLRQIDEAAAACAELLPGCTTGPRKTPWNSVELEVVTPERARVILTAARPLEPDSEEARYLKAVGIERPKE</sequence>
<dbReference type="Proteomes" id="UP001589890">
    <property type="component" value="Unassembled WGS sequence"/>
</dbReference>
<organism evidence="1 2">
    <name type="scientific">Kribbella deserti</name>
    <dbReference type="NCBI Taxonomy" id="1926257"/>
    <lineage>
        <taxon>Bacteria</taxon>
        <taxon>Bacillati</taxon>
        <taxon>Actinomycetota</taxon>
        <taxon>Actinomycetes</taxon>
        <taxon>Propionibacteriales</taxon>
        <taxon>Kribbellaceae</taxon>
        <taxon>Kribbella</taxon>
    </lineage>
</organism>
<proteinExistence type="predicted"/>
<name>A0ABV6QVI4_9ACTN</name>
<evidence type="ECO:0000313" key="1">
    <source>
        <dbReference type="EMBL" id="MFC0628635.1"/>
    </source>
</evidence>
<comment type="caution">
    <text evidence="1">The sequence shown here is derived from an EMBL/GenBank/DDBJ whole genome shotgun (WGS) entry which is preliminary data.</text>
</comment>
<gene>
    <name evidence="1" type="ORF">ACFFGN_31485</name>
</gene>
<protein>
    <submittedName>
        <fullName evidence="1">VOC family protein</fullName>
    </submittedName>
</protein>
<dbReference type="EMBL" id="JBHLTC010000040">
    <property type="protein sequence ID" value="MFC0628635.1"/>
    <property type="molecule type" value="Genomic_DNA"/>
</dbReference>
<dbReference type="InterPro" id="IPR029068">
    <property type="entry name" value="Glyas_Bleomycin-R_OHBP_Dase"/>
</dbReference>
<keyword evidence="2" id="KW-1185">Reference proteome</keyword>
<dbReference type="Gene3D" id="3.10.180.10">
    <property type="entry name" value="2,3-Dihydroxybiphenyl 1,2-Dioxygenase, domain 1"/>
    <property type="match status" value="1"/>
</dbReference>
<reference evidence="1 2" key="1">
    <citation type="submission" date="2024-09" db="EMBL/GenBank/DDBJ databases">
        <authorList>
            <person name="Sun Q."/>
            <person name="Mori K."/>
        </authorList>
    </citation>
    <scope>NUCLEOTIDE SEQUENCE [LARGE SCALE GENOMIC DNA]</scope>
    <source>
        <strain evidence="1 2">CGMCC 1.15906</strain>
    </source>
</reference>
<evidence type="ECO:0000313" key="2">
    <source>
        <dbReference type="Proteomes" id="UP001589890"/>
    </source>
</evidence>
<dbReference type="CDD" id="cd06587">
    <property type="entry name" value="VOC"/>
    <property type="match status" value="1"/>
</dbReference>